<feature type="transmembrane region" description="Helical" evidence="5">
    <location>
        <begin position="88"/>
        <end position="107"/>
    </location>
</feature>
<sequence length="193" mass="21577">MARKLSTLLIKKVKIVGLLCACLIGSHIANVLLNGALFQYGIQPRELDRLHHIFTAPWVHGSFSHLLNNLVGIVVFSWLCLIRSVRLFWFSSFIIVLVTGLLVWLFGRPANHIGASGWIFGLWSLSISLAWFDRRLINIVIAMLVILFYGGMVFGMLPQSSDVSFESHLFGAVAGAFAAWLSTLKPLRKKLKD</sequence>
<gene>
    <name evidence="7" type="ORF">ACFOEK_08005</name>
</gene>
<comment type="caution">
    <text evidence="7">The sequence shown here is derived from an EMBL/GenBank/DDBJ whole genome shotgun (WGS) entry which is preliminary data.</text>
</comment>
<name>A0ABV7HGZ9_9GAMM</name>
<dbReference type="InterPro" id="IPR035952">
    <property type="entry name" value="Rhomboid-like_sf"/>
</dbReference>
<organism evidence="7 8">
    <name type="scientific">Litoribrevibacter euphylliae</name>
    <dbReference type="NCBI Taxonomy" id="1834034"/>
    <lineage>
        <taxon>Bacteria</taxon>
        <taxon>Pseudomonadati</taxon>
        <taxon>Pseudomonadota</taxon>
        <taxon>Gammaproteobacteria</taxon>
        <taxon>Oceanospirillales</taxon>
        <taxon>Oceanospirillaceae</taxon>
        <taxon>Litoribrevibacter</taxon>
    </lineage>
</organism>
<dbReference type="EC" id="3.4.21.-" evidence="7"/>
<evidence type="ECO:0000256" key="1">
    <source>
        <dbReference type="ARBA" id="ARBA00004141"/>
    </source>
</evidence>
<feature type="domain" description="Peptidase S54 rhomboid" evidence="6">
    <location>
        <begin position="49"/>
        <end position="181"/>
    </location>
</feature>
<dbReference type="Gene3D" id="1.20.1540.10">
    <property type="entry name" value="Rhomboid-like"/>
    <property type="match status" value="1"/>
</dbReference>
<dbReference type="RefSeq" id="WP_386718864.1">
    <property type="nucleotide sequence ID" value="NZ_JBHRSZ010000004.1"/>
</dbReference>
<proteinExistence type="predicted"/>
<feature type="transmembrane region" description="Helical" evidence="5">
    <location>
        <begin position="62"/>
        <end position="81"/>
    </location>
</feature>
<feature type="transmembrane region" description="Helical" evidence="5">
    <location>
        <begin position="113"/>
        <end position="132"/>
    </location>
</feature>
<keyword evidence="4 5" id="KW-0472">Membrane</keyword>
<keyword evidence="3 5" id="KW-1133">Transmembrane helix</keyword>
<keyword evidence="2 5" id="KW-0812">Transmembrane</keyword>
<dbReference type="SUPFAM" id="SSF144091">
    <property type="entry name" value="Rhomboid-like"/>
    <property type="match status" value="1"/>
</dbReference>
<dbReference type="PANTHER" id="PTHR43066">
    <property type="entry name" value="RHOMBOID-RELATED PROTEIN"/>
    <property type="match status" value="1"/>
</dbReference>
<keyword evidence="8" id="KW-1185">Reference proteome</keyword>
<dbReference type="Proteomes" id="UP001595476">
    <property type="component" value="Unassembled WGS sequence"/>
</dbReference>
<evidence type="ECO:0000256" key="3">
    <source>
        <dbReference type="ARBA" id="ARBA00022989"/>
    </source>
</evidence>
<comment type="subcellular location">
    <subcellularLocation>
        <location evidence="1">Membrane</location>
        <topology evidence="1">Multi-pass membrane protein</topology>
    </subcellularLocation>
</comment>
<protein>
    <submittedName>
        <fullName evidence="7">Rhomboid family intramembrane serine protease</fullName>
        <ecNumber evidence="7">3.4.21.-</ecNumber>
    </submittedName>
</protein>
<feature type="transmembrane region" description="Helical" evidence="5">
    <location>
        <begin position="169"/>
        <end position="187"/>
    </location>
</feature>
<evidence type="ECO:0000313" key="8">
    <source>
        <dbReference type="Proteomes" id="UP001595476"/>
    </source>
</evidence>
<dbReference type="InterPro" id="IPR022764">
    <property type="entry name" value="Peptidase_S54_rhomboid_dom"/>
</dbReference>
<dbReference type="EMBL" id="JBHRSZ010000004">
    <property type="protein sequence ID" value="MFC3150967.1"/>
    <property type="molecule type" value="Genomic_DNA"/>
</dbReference>
<evidence type="ECO:0000256" key="4">
    <source>
        <dbReference type="ARBA" id="ARBA00023136"/>
    </source>
</evidence>
<dbReference type="Pfam" id="PF01694">
    <property type="entry name" value="Rhomboid"/>
    <property type="match status" value="1"/>
</dbReference>
<keyword evidence="7" id="KW-0378">Hydrolase</keyword>
<reference evidence="8" key="1">
    <citation type="journal article" date="2019" name="Int. J. Syst. Evol. Microbiol.">
        <title>The Global Catalogue of Microorganisms (GCM) 10K type strain sequencing project: providing services to taxonomists for standard genome sequencing and annotation.</title>
        <authorList>
            <consortium name="The Broad Institute Genomics Platform"/>
            <consortium name="The Broad Institute Genome Sequencing Center for Infectious Disease"/>
            <person name="Wu L."/>
            <person name="Ma J."/>
        </authorList>
    </citation>
    <scope>NUCLEOTIDE SEQUENCE [LARGE SCALE GENOMIC DNA]</scope>
    <source>
        <strain evidence="8">KCTC 52438</strain>
    </source>
</reference>
<accession>A0ABV7HGZ9</accession>
<evidence type="ECO:0000256" key="2">
    <source>
        <dbReference type="ARBA" id="ARBA00022692"/>
    </source>
</evidence>
<dbReference type="GO" id="GO:0008233">
    <property type="term" value="F:peptidase activity"/>
    <property type="evidence" value="ECO:0007669"/>
    <property type="project" value="UniProtKB-KW"/>
</dbReference>
<evidence type="ECO:0000313" key="7">
    <source>
        <dbReference type="EMBL" id="MFC3150967.1"/>
    </source>
</evidence>
<feature type="transmembrane region" description="Helical" evidence="5">
    <location>
        <begin position="139"/>
        <end position="157"/>
    </location>
</feature>
<evidence type="ECO:0000256" key="5">
    <source>
        <dbReference type="SAM" id="Phobius"/>
    </source>
</evidence>
<dbReference type="GO" id="GO:0006508">
    <property type="term" value="P:proteolysis"/>
    <property type="evidence" value="ECO:0007669"/>
    <property type="project" value="UniProtKB-KW"/>
</dbReference>
<keyword evidence="7" id="KW-0645">Protease</keyword>
<evidence type="ECO:0000259" key="6">
    <source>
        <dbReference type="Pfam" id="PF01694"/>
    </source>
</evidence>
<feature type="transmembrane region" description="Helical" evidence="5">
    <location>
        <begin position="15"/>
        <end position="42"/>
    </location>
</feature>